<evidence type="ECO:0000313" key="3">
    <source>
        <dbReference type="Proteomes" id="UP001468345"/>
    </source>
</evidence>
<keyword evidence="3" id="KW-1185">Reference proteome</keyword>
<gene>
    <name evidence="2" type="ORF">SHJJP9002_002699</name>
</gene>
<geneLocation type="plasmid" evidence="2 3">
    <name>unnamed2</name>
</geneLocation>
<feature type="transmembrane region" description="Helical" evidence="1">
    <location>
        <begin position="103"/>
        <end position="129"/>
    </location>
</feature>
<dbReference type="RefSeq" id="WP_341637039.1">
    <property type="nucleotide sequence ID" value="NZ_CP133008.1"/>
</dbReference>
<name>A0ABZ2WEW8_9STAP</name>
<organism evidence="2 3">
    <name type="scientific">Staphylococcus casei</name>
    <dbReference type="NCBI Taxonomy" id="201828"/>
    <lineage>
        <taxon>Bacteria</taxon>
        <taxon>Bacillati</taxon>
        <taxon>Bacillota</taxon>
        <taxon>Bacilli</taxon>
        <taxon>Bacillales</taxon>
        <taxon>Staphylococcaceae</taxon>
        <taxon>Staphylococcus</taxon>
    </lineage>
</organism>
<evidence type="ECO:0000256" key="1">
    <source>
        <dbReference type="SAM" id="Phobius"/>
    </source>
</evidence>
<keyword evidence="2" id="KW-0614">Plasmid</keyword>
<reference evidence="2 3" key="1">
    <citation type="journal article" date="2024" name="ISME J.">
        <title>Staphylococcus epidermidis bacteriocin A37 kills natural competitors with a unique mechanism of action.</title>
        <authorList>
            <person name="Puls J.S."/>
            <person name="Winnerling B."/>
            <person name="Power J.J."/>
            <person name="Kruger A.M."/>
            <person name="Brajtenbach D."/>
            <person name="Johnson M."/>
            <person name="Bilici K."/>
            <person name="Camus L."/>
            <person name="Fliesswasser T."/>
            <person name="Schneider T."/>
            <person name="Sahl H.G."/>
            <person name="Ghosal D."/>
            <person name="Kubitscheck U."/>
            <person name="Heilbronner S."/>
            <person name="Grein F."/>
        </authorList>
    </citation>
    <scope>NUCLEOTIDE SEQUENCE [LARGE SCALE GENOMIC DNA]</scope>
    <source>
        <strain evidence="2 3">SCK7</strain>
    </source>
</reference>
<keyword evidence="1" id="KW-0812">Transmembrane</keyword>
<keyword evidence="1" id="KW-1133">Transmembrane helix</keyword>
<feature type="transmembrane region" description="Helical" evidence="1">
    <location>
        <begin position="7"/>
        <end position="29"/>
    </location>
</feature>
<sequence>MFVGTRFFYKILYFLTAMSPAYFLFVLQVRGKYETISSKKSCSISYDSITLIIIVLIPLIALILGFLLKKLLLHQYKVGTNEQVTENKEQFELKNIQQKNGNVISFLLGNIFPSVIIIEDNIITCIIFFVTLQFLIFKVVMNSTDIFPNVILILYKVDIMQTNSGKYSFVFYEESVEDTFKVYQIGKPFISKLYITKYKTKD</sequence>
<accession>A0ABZ2WEW8</accession>
<dbReference type="EMBL" id="CP133008">
    <property type="protein sequence ID" value="WZG10725.1"/>
    <property type="molecule type" value="Genomic_DNA"/>
</dbReference>
<dbReference type="Proteomes" id="UP001468345">
    <property type="component" value="Plasmid unnamed2"/>
</dbReference>
<proteinExistence type="predicted"/>
<keyword evidence="1" id="KW-0472">Membrane</keyword>
<feature type="transmembrane region" description="Helical" evidence="1">
    <location>
        <begin position="49"/>
        <end position="68"/>
    </location>
</feature>
<evidence type="ECO:0000313" key="2">
    <source>
        <dbReference type="EMBL" id="WZG10725.1"/>
    </source>
</evidence>
<protein>
    <submittedName>
        <fullName evidence="2">Antibiotic resistance protein VanZ</fullName>
    </submittedName>
</protein>